<reference evidence="1 2" key="1">
    <citation type="submission" date="2019-07" db="EMBL/GenBank/DDBJ databases">
        <title>Draft genome assembly of a fouling barnacle, Amphibalanus amphitrite (Darwin, 1854): The first reference genome for Thecostraca.</title>
        <authorList>
            <person name="Kim W."/>
        </authorList>
    </citation>
    <scope>NUCLEOTIDE SEQUENCE [LARGE SCALE GENOMIC DNA]</scope>
    <source>
        <strain evidence="1">SNU_AA5</strain>
        <tissue evidence="1">Soma without cirri and trophi</tissue>
    </source>
</reference>
<keyword evidence="2" id="KW-1185">Reference proteome</keyword>
<dbReference type="UniPathway" id="UPA00823">
    <property type="reaction ID" value="UER00787"/>
</dbReference>
<dbReference type="GO" id="GO:0004512">
    <property type="term" value="F:inositol-3-phosphate synthase activity"/>
    <property type="evidence" value="ECO:0007669"/>
    <property type="project" value="UniProtKB-EC"/>
</dbReference>
<evidence type="ECO:0000313" key="1">
    <source>
        <dbReference type="EMBL" id="KAF0296065.1"/>
    </source>
</evidence>
<name>A0A6A4VPC9_AMPAM</name>
<proteinExistence type="predicted"/>
<dbReference type="InterPro" id="IPR002587">
    <property type="entry name" value="Myo-inos-1-P_Synthase"/>
</dbReference>
<accession>A0A6A4VPC9</accession>
<dbReference type="AlphaFoldDB" id="A0A6A4VPC9"/>
<comment type="caution">
    <text evidence="1">The sequence shown here is derived from an EMBL/GenBank/DDBJ whole genome shotgun (WGS) entry which is preliminary data.</text>
</comment>
<dbReference type="Gene3D" id="3.40.50.720">
    <property type="entry name" value="NAD(P)-binding Rossmann-like Domain"/>
    <property type="match status" value="1"/>
</dbReference>
<dbReference type="OrthoDB" id="2887at2759"/>
<dbReference type="Pfam" id="PF07994">
    <property type="entry name" value="NAD_binding_5"/>
    <property type="match status" value="2"/>
</dbReference>
<dbReference type="Gene3D" id="3.30.360.10">
    <property type="entry name" value="Dihydrodipicolinate Reductase, domain 2"/>
    <property type="match status" value="1"/>
</dbReference>
<organism evidence="1 2">
    <name type="scientific">Amphibalanus amphitrite</name>
    <name type="common">Striped barnacle</name>
    <name type="synonym">Balanus amphitrite</name>
    <dbReference type="NCBI Taxonomy" id="1232801"/>
    <lineage>
        <taxon>Eukaryota</taxon>
        <taxon>Metazoa</taxon>
        <taxon>Ecdysozoa</taxon>
        <taxon>Arthropoda</taxon>
        <taxon>Crustacea</taxon>
        <taxon>Multicrustacea</taxon>
        <taxon>Cirripedia</taxon>
        <taxon>Thoracica</taxon>
        <taxon>Thoracicalcarea</taxon>
        <taxon>Balanomorpha</taxon>
        <taxon>Balanoidea</taxon>
        <taxon>Balanidae</taxon>
        <taxon>Amphibalaninae</taxon>
        <taxon>Amphibalanus</taxon>
    </lineage>
</organism>
<dbReference type="GO" id="GO:0006021">
    <property type="term" value="P:inositol biosynthetic process"/>
    <property type="evidence" value="ECO:0007669"/>
    <property type="project" value="UniProtKB-UniPathway"/>
</dbReference>
<dbReference type="PANTHER" id="PTHR11510">
    <property type="entry name" value="MYO-INOSITOL-1 PHOSPHATE SYNTHASE"/>
    <property type="match status" value="1"/>
</dbReference>
<dbReference type="SUPFAM" id="SSF51735">
    <property type="entry name" value="NAD(P)-binding Rossmann-fold domains"/>
    <property type="match status" value="1"/>
</dbReference>
<dbReference type="GO" id="GO:0008654">
    <property type="term" value="P:phospholipid biosynthetic process"/>
    <property type="evidence" value="ECO:0007669"/>
    <property type="project" value="InterPro"/>
</dbReference>
<dbReference type="Proteomes" id="UP000440578">
    <property type="component" value="Unassembled WGS sequence"/>
</dbReference>
<gene>
    <name evidence="1" type="primary">isyna1-a</name>
    <name evidence="1" type="ORF">FJT64_006478</name>
</gene>
<dbReference type="InterPro" id="IPR036291">
    <property type="entry name" value="NAD(P)-bd_dom_sf"/>
</dbReference>
<protein>
    <submittedName>
        <fullName evidence="1">Inositol-3-phosphate synthase 1-A</fullName>
    </submittedName>
</protein>
<dbReference type="EMBL" id="VIIS01001584">
    <property type="protein sequence ID" value="KAF0296065.1"/>
    <property type="molecule type" value="Genomic_DNA"/>
</dbReference>
<evidence type="ECO:0000313" key="2">
    <source>
        <dbReference type="Proteomes" id="UP000440578"/>
    </source>
</evidence>
<sequence length="252" mass="27999">MYRMGIKRDKLRRACYTANRLGLSWRTRTGEQKANYYGSLTQSSTVDLGGGQHAPLNSLLPMVHPNDLLLDGWDISSAPLSEAMERAQVLDPALQEQLKPHMAGMRPRPALYDPEFIAANQADRADNVIKAGIKPVSIVSYNHLGNNDGRNLSAPQQFRSKEISKSGVVEDMVASNTILYPDGRGPDHCIVIQYVPYVGDSKRAMDEYTSEIMCGGHNTMVLHNTCEDSLLAAPLILDLVILTELFQRVQFR</sequence>